<dbReference type="InterPro" id="IPR004014">
    <property type="entry name" value="ATPase_P-typ_cation-transptr_N"/>
</dbReference>
<reference evidence="17" key="1">
    <citation type="submission" date="2022-10" db="EMBL/GenBank/DDBJ databases">
        <authorList>
            <person name="Turner M.S."/>
            <person name="Huang W."/>
        </authorList>
    </citation>
    <scope>NUCLEOTIDE SEQUENCE</scope>
    <source>
        <strain evidence="17">593</strain>
    </source>
</reference>
<dbReference type="InterPro" id="IPR044492">
    <property type="entry name" value="P_typ_ATPase_HD_dom"/>
</dbReference>
<evidence type="ECO:0000256" key="11">
    <source>
        <dbReference type="ARBA" id="ARBA00022967"/>
    </source>
</evidence>
<dbReference type="Gene3D" id="2.70.150.10">
    <property type="entry name" value="Calcium-transporting ATPase, cytoplasmic transduction domain A"/>
    <property type="match status" value="1"/>
</dbReference>
<keyword evidence="9" id="KW-0106">Calcium</keyword>
<dbReference type="InterPro" id="IPR018303">
    <property type="entry name" value="ATPase_P-typ_P_site"/>
</dbReference>
<evidence type="ECO:0000256" key="8">
    <source>
        <dbReference type="ARBA" id="ARBA00022741"/>
    </source>
</evidence>
<dbReference type="PANTHER" id="PTHR42861">
    <property type="entry name" value="CALCIUM-TRANSPORTING ATPASE"/>
    <property type="match status" value="1"/>
</dbReference>
<evidence type="ECO:0000256" key="12">
    <source>
        <dbReference type="ARBA" id="ARBA00022989"/>
    </source>
</evidence>
<dbReference type="Pfam" id="PF00690">
    <property type="entry name" value="Cation_ATPase_N"/>
    <property type="match status" value="1"/>
</dbReference>
<evidence type="ECO:0000256" key="1">
    <source>
        <dbReference type="ARBA" id="ARBA00004651"/>
    </source>
</evidence>
<dbReference type="SMART" id="SM00831">
    <property type="entry name" value="Cation_ATPase_N"/>
    <property type="match status" value="1"/>
</dbReference>
<dbReference type="InterPro" id="IPR059000">
    <property type="entry name" value="ATPase_P-type_domA"/>
</dbReference>
<keyword evidence="10" id="KW-0067">ATP-binding</keyword>
<proteinExistence type="inferred from homology"/>
<dbReference type="Gene3D" id="1.20.1110.10">
    <property type="entry name" value="Calcium-transporting ATPase, transmembrane domain"/>
    <property type="match status" value="1"/>
</dbReference>
<name>A0AB35KDV2_9LACT</name>
<protein>
    <recommendedName>
        <fullName evidence="3">P-type Ca(2+) transporter</fullName>
        <ecNumber evidence="3">7.2.2.10</ecNumber>
    </recommendedName>
</protein>
<feature type="transmembrane region" description="Helical" evidence="15">
    <location>
        <begin position="50"/>
        <end position="73"/>
    </location>
</feature>
<dbReference type="EMBL" id="JAOWLO010000005">
    <property type="protein sequence ID" value="MDG5049250.1"/>
    <property type="molecule type" value="Genomic_DNA"/>
</dbReference>
<dbReference type="SFLD" id="SFLDS00003">
    <property type="entry name" value="Haloacid_Dehalogenase"/>
    <property type="match status" value="1"/>
</dbReference>
<dbReference type="FunFam" id="2.70.150.10:FF:000016">
    <property type="entry name" value="Calcium-transporting P-type ATPase putative"/>
    <property type="match status" value="1"/>
</dbReference>
<dbReference type="Pfam" id="PF08282">
    <property type="entry name" value="Hydrolase_3"/>
    <property type="match status" value="1"/>
</dbReference>
<dbReference type="PRINTS" id="PR00119">
    <property type="entry name" value="CATATPASE"/>
</dbReference>
<keyword evidence="5" id="KW-0813">Transport</keyword>
<dbReference type="FunFam" id="3.40.50.1000:FF:000028">
    <property type="entry name" value="Calcium-transporting P-type ATPase, putative"/>
    <property type="match status" value="1"/>
</dbReference>
<keyword evidence="5" id="KW-0109">Calcium transport</keyword>
<dbReference type="EC" id="7.2.2.10" evidence="3"/>
<dbReference type="GO" id="GO:0046872">
    <property type="term" value="F:metal ion binding"/>
    <property type="evidence" value="ECO:0007669"/>
    <property type="project" value="UniProtKB-KW"/>
</dbReference>
<evidence type="ECO:0000256" key="9">
    <source>
        <dbReference type="ARBA" id="ARBA00022837"/>
    </source>
</evidence>
<dbReference type="InterPro" id="IPR036412">
    <property type="entry name" value="HAD-like_sf"/>
</dbReference>
<dbReference type="NCBIfam" id="TIGR01494">
    <property type="entry name" value="ATPase_P-type"/>
    <property type="match status" value="3"/>
</dbReference>
<comment type="similarity">
    <text evidence="2">Belongs to the cation transport ATPase (P-type) (TC 3.A.3) family. Type IIA subfamily.</text>
</comment>
<keyword evidence="7" id="KW-0479">Metal-binding</keyword>
<feature type="transmembrane region" description="Helical" evidence="15">
    <location>
        <begin position="848"/>
        <end position="868"/>
    </location>
</feature>
<keyword evidence="4" id="KW-1003">Cell membrane</keyword>
<keyword evidence="5" id="KW-0406">Ion transport</keyword>
<dbReference type="AlphaFoldDB" id="A0AB35KDV2"/>
<evidence type="ECO:0000256" key="7">
    <source>
        <dbReference type="ARBA" id="ARBA00022723"/>
    </source>
</evidence>
<feature type="transmembrane region" description="Helical" evidence="15">
    <location>
        <begin position="678"/>
        <end position="700"/>
    </location>
</feature>
<evidence type="ECO:0000313" key="18">
    <source>
        <dbReference type="Proteomes" id="UP001152820"/>
    </source>
</evidence>
<evidence type="ECO:0000256" key="5">
    <source>
        <dbReference type="ARBA" id="ARBA00022568"/>
    </source>
</evidence>
<dbReference type="Gene3D" id="3.40.50.1000">
    <property type="entry name" value="HAD superfamily/HAD-like"/>
    <property type="match status" value="1"/>
</dbReference>
<dbReference type="InterPro" id="IPR023298">
    <property type="entry name" value="ATPase_P-typ_TM_dom_sf"/>
</dbReference>
<reference evidence="17" key="2">
    <citation type="journal article" date="2023" name="Food Microbiol.">
        <title>Evaluation of the fermentation potential of lactic acid bacteria isolated from herbs, fruits and vegetables as starter cultures in nut-based milk alternatives.</title>
        <authorList>
            <person name="Huang W."/>
            <person name="Dong A."/>
            <person name="Pham H.T."/>
            <person name="Zhou C."/>
            <person name="Huo Z."/>
            <person name="Watjen A.P."/>
            <person name="Prakash S."/>
            <person name="Bang-Berthelsen C.H."/>
            <person name="Turner M.S."/>
        </authorList>
    </citation>
    <scope>NUCLEOTIDE SEQUENCE</scope>
    <source>
        <strain evidence="17">593</strain>
    </source>
</reference>
<evidence type="ECO:0000256" key="4">
    <source>
        <dbReference type="ARBA" id="ARBA00022475"/>
    </source>
</evidence>
<dbReference type="SFLD" id="SFLDF00027">
    <property type="entry name" value="p-type_atpase"/>
    <property type="match status" value="1"/>
</dbReference>
<dbReference type="InterPro" id="IPR001757">
    <property type="entry name" value="P_typ_ATPase"/>
</dbReference>
<dbReference type="SUPFAM" id="SSF81653">
    <property type="entry name" value="Calcium ATPase, transduction domain A"/>
    <property type="match status" value="1"/>
</dbReference>
<keyword evidence="11" id="KW-1278">Translocase</keyword>
<dbReference type="Pfam" id="PF00122">
    <property type="entry name" value="E1-E2_ATPase"/>
    <property type="match status" value="1"/>
</dbReference>
<dbReference type="Pfam" id="PF13246">
    <property type="entry name" value="Cation_ATPase"/>
    <property type="match status" value="1"/>
</dbReference>
<dbReference type="InterPro" id="IPR023214">
    <property type="entry name" value="HAD_sf"/>
</dbReference>
<gene>
    <name evidence="17" type="primary">yoaB</name>
    <name evidence="17" type="ORF">OGZ38_08850</name>
</gene>
<dbReference type="SUPFAM" id="SSF81660">
    <property type="entry name" value="Metal cation-transporting ATPase, ATP-binding domain N"/>
    <property type="match status" value="1"/>
</dbReference>
<dbReference type="SFLD" id="SFLDG00002">
    <property type="entry name" value="C1.7:_P-type_atpase_like"/>
    <property type="match status" value="1"/>
</dbReference>
<sequence length="878" mass="96036">MQPYNQSVNEVLEETKSQFEGLSPKEVENRQAKDGFNELKEKKKTSTWELFIDTLKDPMVIILLLVAFVQLFLGEFVESLVIFIVLMINSVVAVVQTKRAESSLDALRQMSAPSAKVLRNGEKTSIPARELVVGDIVSLEAGDFIPADGRLIDVQNLRVEEGMLTGESEPVEKFSDVIEGEVALGDRKNMVFSSSLVVYGRADFLVTAIAEQTEIGKIAQMLETAEAKQTPLQQKLEKFGKQLGWAILALCTLIFAVQILRLFTTNQTADMQKAVLDSFMFAVAVAVAAIPEALSSVVTIVLSVGTNKMAKQHAIMRNLPAVETLGSTSVICTDKTGTLTQNKMTVVDSFLPTQGSKELTDLTQADQKLLLNAMVLCNDSSFSQEGQLLGDPTEVALIAYSDKIGYPYQDLREKSPRLAEFPFDSERKLMSTINDFEGQKTIFVKGGPDVLFNRCNQVFLDGKVQEFTPELKEKFQAQNEAFSQKALRVLAYAYKPVSDNKTELTLTDENDLILIGLSAMIDPPREAVYDSIAEAKKAGIKTIMITGDHKTTAQAIAKDIGLMNEGDMALTGQELDALTEDELRENLEKISVYARVSPENKIRIVRAWQNEHQVTAMTGDGVNDAPALKQANIGIAMGSGTDVAKDASSMILTDDNFVSIVSAVSIGRVVYDNIKKSISYLFSGNLGAIIAIVFALVVGWVNPFTALQLLFINLVNDSVPAIALGMEKAEPDVMEKAPRQLNEGIFANGLMRVILIRGSLIGIAAIISQYVGQKTSPEMGVAMAFTTLILARTLQTFAARSNSQNILKLGFTTNKYVLMAVTFCLALYSLTTLPFLREIFSIPAAFGWSQWIVAAGLAVIAVICMEILKSIKGVFEKH</sequence>
<keyword evidence="12 15" id="KW-1133">Transmembrane helix</keyword>
<dbReference type="RefSeq" id="WP_278200216.1">
    <property type="nucleotide sequence ID" value="NZ_JAOWLO010000005.1"/>
</dbReference>
<dbReference type="GO" id="GO:0005524">
    <property type="term" value="F:ATP binding"/>
    <property type="evidence" value="ECO:0007669"/>
    <property type="project" value="UniProtKB-KW"/>
</dbReference>
<dbReference type="GO" id="GO:0016887">
    <property type="term" value="F:ATP hydrolysis activity"/>
    <property type="evidence" value="ECO:0007669"/>
    <property type="project" value="InterPro"/>
</dbReference>
<keyword evidence="6 15" id="KW-0812">Transmembrane</keyword>
<dbReference type="PROSITE" id="PS00154">
    <property type="entry name" value="ATPASE_E1_E2"/>
    <property type="match status" value="1"/>
</dbReference>
<evidence type="ECO:0000256" key="2">
    <source>
        <dbReference type="ARBA" id="ARBA00005675"/>
    </source>
</evidence>
<feature type="transmembrane region" description="Helical" evidence="15">
    <location>
        <begin position="279"/>
        <end position="302"/>
    </location>
</feature>
<feature type="transmembrane region" description="Helical" evidence="15">
    <location>
        <begin position="816"/>
        <end position="836"/>
    </location>
</feature>
<keyword evidence="13 15" id="KW-0472">Membrane</keyword>
<dbReference type="GO" id="GO:0005886">
    <property type="term" value="C:plasma membrane"/>
    <property type="evidence" value="ECO:0007669"/>
    <property type="project" value="UniProtKB-SubCell"/>
</dbReference>
<accession>A0AB35KDV2</accession>
<dbReference type="InterPro" id="IPR006068">
    <property type="entry name" value="ATPase_P-typ_cation-transptr_C"/>
</dbReference>
<comment type="caution">
    <text evidence="17">The sequence shown here is derived from an EMBL/GenBank/DDBJ whole genome shotgun (WGS) entry which is preliminary data.</text>
</comment>
<dbReference type="Pfam" id="PF00689">
    <property type="entry name" value="Cation_ATPase_C"/>
    <property type="match status" value="1"/>
</dbReference>
<dbReference type="CDD" id="cd02089">
    <property type="entry name" value="P-type_ATPase_Ca_prok"/>
    <property type="match status" value="1"/>
</dbReference>
<organism evidence="17 18">
    <name type="scientific">Lactococcus lactis</name>
    <dbReference type="NCBI Taxonomy" id="1358"/>
    <lineage>
        <taxon>Bacteria</taxon>
        <taxon>Bacillati</taxon>
        <taxon>Bacillota</taxon>
        <taxon>Bacilli</taxon>
        <taxon>Lactobacillales</taxon>
        <taxon>Streptococcaceae</taxon>
        <taxon>Lactococcus</taxon>
    </lineage>
</organism>
<evidence type="ECO:0000256" key="6">
    <source>
        <dbReference type="ARBA" id="ARBA00022692"/>
    </source>
</evidence>
<feature type="transmembrane region" description="Helical" evidence="15">
    <location>
        <begin position="79"/>
        <end position="95"/>
    </location>
</feature>
<dbReference type="InterPro" id="IPR008250">
    <property type="entry name" value="ATPase_P-typ_transduc_dom_A_sf"/>
</dbReference>
<evidence type="ECO:0000256" key="14">
    <source>
        <dbReference type="ARBA" id="ARBA00048694"/>
    </source>
</evidence>
<feature type="domain" description="Cation-transporting P-type ATPase N-terminal" evidence="16">
    <location>
        <begin position="2"/>
        <end position="75"/>
    </location>
</feature>
<dbReference type="GO" id="GO:0140352">
    <property type="term" value="P:export from cell"/>
    <property type="evidence" value="ECO:0007669"/>
    <property type="project" value="UniProtKB-ARBA"/>
</dbReference>
<dbReference type="Proteomes" id="UP001152820">
    <property type="component" value="Unassembled WGS sequence"/>
</dbReference>
<evidence type="ECO:0000256" key="13">
    <source>
        <dbReference type="ARBA" id="ARBA00023136"/>
    </source>
</evidence>
<dbReference type="Gene3D" id="3.40.1110.10">
    <property type="entry name" value="Calcium-transporting ATPase, cytoplasmic domain N"/>
    <property type="match status" value="1"/>
</dbReference>
<dbReference type="SUPFAM" id="SSF81665">
    <property type="entry name" value="Calcium ATPase, transmembrane domain M"/>
    <property type="match status" value="1"/>
</dbReference>
<feature type="transmembrane region" description="Helical" evidence="15">
    <location>
        <begin position="745"/>
        <end position="767"/>
    </location>
</feature>
<dbReference type="GO" id="GO:0005388">
    <property type="term" value="F:P-type calcium transporter activity"/>
    <property type="evidence" value="ECO:0007669"/>
    <property type="project" value="UniProtKB-EC"/>
</dbReference>
<dbReference type="SUPFAM" id="SSF56784">
    <property type="entry name" value="HAD-like"/>
    <property type="match status" value="1"/>
</dbReference>
<dbReference type="PRINTS" id="PR00120">
    <property type="entry name" value="HATPASE"/>
</dbReference>
<evidence type="ECO:0000259" key="16">
    <source>
        <dbReference type="SMART" id="SM00831"/>
    </source>
</evidence>
<keyword evidence="8" id="KW-0547">Nucleotide-binding</keyword>
<comment type="catalytic activity">
    <reaction evidence="14">
        <text>Ca(2+)(in) + ATP + H2O = Ca(2+)(out) + ADP + phosphate + H(+)</text>
        <dbReference type="Rhea" id="RHEA:18105"/>
        <dbReference type="ChEBI" id="CHEBI:15377"/>
        <dbReference type="ChEBI" id="CHEBI:15378"/>
        <dbReference type="ChEBI" id="CHEBI:29108"/>
        <dbReference type="ChEBI" id="CHEBI:30616"/>
        <dbReference type="ChEBI" id="CHEBI:43474"/>
        <dbReference type="ChEBI" id="CHEBI:456216"/>
        <dbReference type="EC" id="7.2.2.10"/>
    </reaction>
</comment>
<feature type="transmembrane region" description="Helical" evidence="15">
    <location>
        <begin position="243"/>
        <end position="264"/>
    </location>
</feature>
<evidence type="ECO:0000256" key="3">
    <source>
        <dbReference type="ARBA" id="ARBA00012790"/>
    </source>
</evidence>
<evidence type="ECO:0000313" key="17">
    <source>
        <dbReference type="EMBL" id="MDG5049250.1"/>
    </source>
</evidence>
<dbReference type="InterPro" id="IPR023299">
    <property type="entry name" value="ATPase_P-typ_cyto_dom_N"/>
</dbReference>
<evidence type="ECO:0000256" key="15">
    <source>
        <dbReference type="SAM" id="Phobius"/>
    </source>
</evidence>
<evidence type="ECO:0000256" key="10">
    <source>
        <dbReference type="ARBA" id="ARBA00022840"/>
    </source>
</evidence>
<comment type="subcellular location">
    <subcellularLocation>
        <location evidence="1">Cell membrane</location>
        <topology evidence="1">Multi-pass membrane protein</topology>
    </subcellularLocation>
</comment>